<dbReference type="PANTHER" id="PTHR30537">
    <property type="entry name" value="HTH-TYPE TRANSCRIPTIONAL REGULATOR"/>
    <property type="match status" value="1"/>
</dbReference>
<keyword evidence="3 6" id="KW-0238">DNA-binding</keyword>
<dbReference type="PRINTS" id="PR00039">
    <property type="entry name" value="HTHLYSR"/>
</dbReference>
<dbReference type="FunFam" id="1.10.10.10:FF:000001">
    <property type="entry name" value="LysR family transcriptional regulator"/>
    <property type="match status" value="1"/>
</dbReference>
<dbReference type="SUPFAM" id="SSF53850">
    <property type="entry name" value="Periplasmic binding protein-like II"/>
    <property type="match status" value="1"/>
</dbReference>
<dbReference type="Pfam" id="PF03466">
    <property type="entry name" value="LysR_substrate"/>
    <property type="match status" value="1"/>
</dbReference>
<evidence type="ECO:0000256" key="3">
    <source>
        <dbReference type="ARBA" id="ARBA00023125"/>
    </source>
</evidence>
<dbReference type="Proteomes" id="UP000199478">
    <property type="component" value="Unassembled WGS sequence"/>
</dbReference>
<dbReference type="GO" id="GO:0003700">
    <property type="term" value="F:DNA-binding transcription factor activity"/>
    <property type="evidence" value="ECO:0007669"/>
    <property type="project" value="InterPro"/>
</dbReference>
<protein>
    <submittedName>
        <fullName evidence="6">DNA-binding transcriptional regulator, LysR family</fullName>
    </submittedName>
</protein>
<dbReference type="OrthoDB" id="9798121at2"/>
<dbReference type="Gene3D" id="1.10.10.10">
    <property type="entry name" value="Winged helix-like DNA-binding domain superfamily/Winged helix DNA-binding domain"/>
    <property type="match status" value="1"/>
</dbReference>
<evidence type="ECO:0000256" key="4">
    <source>
        <dbReference type="ARBA" id="ARBA00023163"/>
    </source>
</evidence>
<comment type="similarity">
    <text evidence="1">Belongs to the LysR transcriptional regulatory family.</text>
</comment>
<evidence type="ECO:0000259" key="5">
    <source>
        <dbReference type="PROSITE" id="PS50931"/>
    </source>
</evidence>
<dbReference type="InterPro" id="IPR036390">
    <property type="entry name" value="WH_DNA-bd_sf"/>
</dbReference>
<dbReference type="RefSeq" id="WP_090201712.1">
    <property type="nucleotide sequence ID" value="NZ_FOYP01000003.1"/>
</dbReference>
<name>A0A1I6HZI0_9RHOB</name>
<dbReference type="Pfam" id="PF00126">
    <property type="entry name" value="HTH_1"/>
    <property type="match status" value="1"/>
</dbReference>
<evidence type="ECO:0000313" key="6">
    <source>
        <dbReference type="EMBL" id="SFR59620.1"/>
    </source>
</evidence>
<dbReference type="SUPFAM" id="SSF46785">
    <property type="entry name" value="Winged helix' DNA-binding domain"/>
    <property type="match status" value="1"/>
</dbReference>
<reference evidence="7" key="1">
    <citation type="submission" date="2016-10" db="EMBL/GenBank/DDBJ databases">
        <authorList>
            <person name="Varghese N."/>
            <person name="Submissions S."/>
        </authorList>
    </citation>
    <scope>NUCLEOTIDE SEQUENCE [LARGE SCALE GENOMIC DNA]</scope>
    <source>
        <strain evidence="7">DSM 26879</strain>
    </source>
</reference>
<evidence type="ECO:0000256" key="1">
    <source>
        <dbReference type="ARBA" id="ARBA00009437"/>
    </source>
</evidence>
<evidence type="ECO:0000313" key="7">
    <source>
        <dbReference type="Proteomes" id="UP000199478"/>
    </source>
</evidence>
<dbReference type="InterPro" id="IPR005119">
    <property type="entry name" value="LysR_subst-bd"/>
</dbReference>
<dbReference type="PROSITE" id="PS50931">
    <property type="entry name" value="HTH_LYSR"/>
    <property type="match status" value="1"/>
</dbReference>
<accession>A0A1I6HZI0</accession>
<keyword evidence="2" id="KW-0805">Transcription regulation</keyword>
<dbReference type="GO" id="GO:0006351">
    <property type="term" value="P:DNA-templated transcription"/>
    <property type="evidence" value="ECO:0007669"/>
    <property type="project" value="TreeGrafter"/>
</dbReference>
<proteinExistence type="inferred from homology"/>
<evidence type="ECO:0000256" key="2">
    <source>
        <dbReference type="ARBA" id="ARBA00023015"/>
    </source>
</evidence>
<dbReference type="AlphaFoldDB" id="A0A1I6HZI0"/>
<dbReference type="STRING" id="390270.SAMN04488005_3133"/>
<dbReference type="GO" id="GO:0043565">
    <property type="term" value="F:sequence-specific DNA binding"/>
    <property type="evidence" value="ECO:0007669"/>
    <property type="project" value="TreeGrafter"/>
</dbReference>
<dbReference type="InterPro" id="IPR036388">
    <property type="entry name" value="WH-like_DNA-bd_sf"/>
</dbReference>
<dbReference type="PANTHER" id="PTHR30537:SF3">
    <property type="entry name" value="TRANSCRIPTIONAL REGULATORY PROTEIN"/>
    <property type="match status" value="1"/>
</dbReference>
<gene>
    <name evidence="6" type="ORF">SAMN04488005_3133</name>
</gene>
<organism evidence="6 7">
    <name type="scientific">Yoonia tamlensis</name>
    <dbReference type="NCBI Taxonomy" id="390270"/>
    <lineage>
        <taxon>Bacteria</taxon>
        <taxon>Pseudomonadati</taxon>
        <taxon>Pseudomonadota</taxon>
        <taxon>Alphaproteobacteria</taxon>
        <taxon>Rhodobacterales</taxon>
        <taxon>Paracoccaceae</taxon>
        <taxon>Yoonia</taxon>
    </lineage>
</organism>
<dbReference type="InterPro" id="IPR058163">
    <property type="entry name" value="LysR-type_TF_proteobact-type"/>
</dbReference>
<dbReference type="EMBL" id="FOYP01000003">
    <property type="protein sequence ID" value="SFR59620.1"/>
    <property type="molecule type" value="Genomic_DNA"/>
</dbReference>
<dbReference type="Gene3D" id="3.40.190.290">
    <property type="match status" value="1"/>
</dbReference>
<dbReference type="InterPro" id="IPR000847">
    <property type="entry name" value="LysR_HTH_N"/>
</dbReference>
<sequence length="296" mass="32448">MTQPIDFDWTQARSFLTTAHEGSFSAAARKLRLTQPTLSRHVDALETRLGTALFEKSGQRLVLTPAGHKLLPHAQAMADAATALSRTAFGQSQDMRGPVVITAEELFAAKLLPRLIPLIQAAAPELVIDIIPDNAHRDLQTRKADIALRLSRPTEPTLIARRLPDRKGGFYASKSFIARHGALTATSDLTDVPIIAIDPNWQDFLQGLGLQVDATNLRLRTANHVVMWEMVCAGLGVGTCDSYIASQNADMRPVLTDITPITFPLWLVVHREVQSNPAVRLVYDILANEIPRLSTG</sequence>
<keyword evidence="4" id="KW-0804">Transcription</keyword>
<keyword evidence="7" id="KW-1185">Reference proteome</keyword>
<feature type="domain" description="HTH lysR-type" evidence="5">
    <location>
        <begin position="7"/>
        <end position="64"/>
    </location>
</feature>